<dbReference type="GO" id="GO:0006565">
    <property type="term" value="P:L-serine catabolic process"/>
    <property type="evidence" value="ECO:0007669"/>
    <property type="project" value="TreeGrafter"/>
</dbReference>
<dbReference type="GO" id="GO:0006094">
    <property type="term" value="P:gluconeogenesis"/>
    <property type="evidence" value="ECO:0007669"/>
    <property type="project" value="UniProtKB-KW"/>
</dbReference>
<dbReference type="VEuPathDB" id="FungiDB:sr12763"/>
<proteinExistence type="inferred from homology"/>
<evidence type="ECO:0000256" key="11">
    <source>
        <dbReference type="SAM" id="MobiDB-lite"/>
    </source>
</evidence>
<dbReference type="Gene3D" id="3.40.50.1100">
    <property type="match status" value="2"/>
</dbReference>
<dbReference type="GO" id="GO:0006567">
    <property type="term" value="P:L-threonine catabolic process"/>
    <property type="evidence" value="ECO:0007669"/>
    <property type="project" value="TreeGrafter"/>
</dbReference>
<dbReference type="GO" id="GO:0003941">
    <property type="term" value="F:L-serine ammonia-lyase activity"/>
    <property type="evidence" value="ECO:0007669"/>
    <property type="project" value="UniProtKB-EC"/>
</dbReference>
<dbReference type="PANTHER" id="PTHR48078:SF2">
    <property type="entry name" value="CATABOLIC L-SERINE_THREONINE DEHYDRATASE"/>
    <property type="match status" value="1"/>
</dbReference>
<comment type="similarity">
    <text evidence="4">Belongs to the serine/threonine dehydratase family.</text>
</comment>
<evidence type="ECO:0000256" key="5">
    <source>
        <dbReference type="ARBA" id="ARBA00012093"/>
    </source>
</evidence>
<dbReference type="EMBL" id="FQ311452">
    <property type="protein sequence ID" value="CBQ71906.1"/>
    <property type="molecule type" value="Genomic_DNA"/>
</dbReference>
<feature type="compositionally biased region" description="Polar residues" evidence="11">
    <location>
        <begin position="1"/>
        <end position="14"/>
    </location>
</feature>
<protein>
    <recommendedName>
        <fullName evidence="5">L-serine ammonia-lyase</fullName>
        <ecNumber evidence="5">4.3.1.17</ecNumber>
    </recommendedName>
</protein>
<dbReference type="HOGENOM" id="CLU_021152_3_1_1"/>
<dbReference type="GO" id="GO:0004794">
    <property type="term" value="F:threonine deaminase activity"/>
    <property type="evidence" value="ECO:0007669"/>
    <property type="project" value="TreeGrafter"/>
</dbReference>
<comment type="subcellular location">
    <subcellularLocation>
        <location evidence="2">Cytoplasm</location>
    </subcellularLocation>
</comment>
<organism evidence="13 14">
    <name type="scientific">Sporisorium reilianum (strain SRZ2)</name>
    <name type="common">Maize head smut fungus</name>
    <dbReference type="NCBI Taxonomy" id="999809"/>
    <lineage>
        <taxon>Eukaryota</taxon>
        <taxon>Fungi</taxon>
        <taxon>Dikarya</taxon>
        <taxon>Basidiomycota</taxon>
        <taxon>Ustilaginomycotina</taxon>
        <taxon>Ustilaginomycetes</taxon>
        <taxon>Ustilaginales</taxon>
        <taxon>Ustilaginaceae</taxon>
        <taxon>Sporisorium</taxon>
    </lineage>
</organism>
<evidence type="ECO:0000256" key="6">
    <source>
        <dbReference type="ARBA" id="ARBA00022432"/>
    </source>
</evidence>
<dbReference type="GO" id="GO:0030170">
    <property type="term" value="F:pyridoxal phosphate binding"/>
    <property type="evidence" value="ECO:0007669"/>
    <property type="project" value="InterPro"/>
</dbReference>
<dbReference type="PROSITE" id="PS00165">
    <property type="entry name" value="DEHYDRATASE_SER_THR"/>
    <property type="match status" value="1"/>
</dbReference>
<dbReference type="FunFam" id="3.40.50.1100:FF:000040">
    <property type="entry name" value="L-serine dehydratase, putative"/>
    <property type="match status" value="1"/>
</dbReference>
<dbReference type="GO" id="GO:0005737">
    <property type="term" value="C:cytoplasm"/>
    <property type="evidence" value="ECO:0007669"/>
    <property type="project" value="UniProtKB-SubCell"/>
</dbReference>
<evidence type="ECO:0000256" key="8">
    <source>
        <dbReference type="ARBA" id="ARBA00022898"/>
    </source>
</evidence>
<evidence type="ECO:0000256" key="2">
    <source>
        <dbReference type="ARBA" id="ARBA00004496"/>
    </source>
</evidence>
<evidence type="ECO:0000256" key="10">
    <source>
        <dbReference type="ARBA" id="ARBA00049406"/>
    </source>
</evidence>
<name>E6ZXE9_SPORE</name>
<evidence type="ECO:0000256" key="9">
    <source>
        <dbReference type="ARBA" id="ARBA00023239"/>
    </source>
</evidence>
<evidence type="ECO:0000256" key="1">
    <source>
        <dbReference type="ARBA" id="ARBA00001933"/>
    </source>
</evidence>
<evidence type="ECO:0000259" key="12">
    <source>
        <dbReference type="Pfam" id="PF00291"/>
    </source>
</evidence>
<keyword evidence="6" id="KW-0312">Gluconeogenesis</keyword>
<reference evidence="13 14" key="1">
    <citation type="journal article" date="2010" name="Science">
        <title>Pathogenicity determinants in smut fungi revealed by genome comparison.</title>
        <authorList>
            <person name="Schirawski J."/>
            <person name="Mannhaupt G."/>
            <person name="Muench K."/>
            <person name="Brefort T."/>
            <person name="Schipper K."/>
            <person name="Doehlemann G."/>
            <person name="Di Stasio M."/>
            <person name="Roessel N."/>
            <person name="Mendoza-Mendoza A."/>
            <person name="Pester D."/>
            <person name="Mueller O."/>
            <person name="Winterberg B."/>
            <person name="Meyer E."/>
            <person name="Ghareeb H."/>
            <person name="Wollenberg T."/>
            <person name="Muensterkoetter M."/>
            <person name="Wong P."/>
            <person name="Walter M."/>
            <person name="Stukenbrock E."/>
            <person name="Gueldener U."/>
            <person name="Kahmann R."/>
        </authorList>
    </citation>
    <scope>NUCLEOTIDE SEQUENCE [LARGE SCALE GENOMIC DNA]</scope>
    <source>
        <strain evidence="14">SRZ2</strain>
    </source>
</reference>
<dbReference type="InterPro" id="IPR036052">
    <property type="entry name" value="TrpB-like_PALP_sf"/>
</dbReference>
<evidence type="ECO:0000313" key="14">
    <source>
        <dbReference type="Proteomes" id="UP000008867"/>
    </source>
</evidence>
<dbReference type="InterPro" id="IPR050147">
    <property type="entry name" value="Ser/Thr_Dehydratase"/>
</dbReference>
<comment type="pathway">
    <text evidence="3">Carbohydrate biosynthesis; gluconeogenesis.</text>
</comment>
<evidence type="ECO:0000313" key="13">
    <source>
        <dbReference type="EMBL" id="CBQ71906.1"/>
    </source>
</evidence>
<sequence length="388" mass="40851">MTTPAVSLAPTSTAAPVATDPLSSPLHHHTPLIHSAHLSARTGHNVYLKLDSDQPSGSFKIRGIGAICQSAIAQYGAGQAHLVSSSGGNAGLAVAYAASRAGVGCTIYVPASTEDEVVARLRAEGARVVVGGEAWDQADAGARAEVERMRERGEGAVYVHPFEGDALVAGHSGLVDEIVSQLPHPDVLVCSVGGGGLLRGIIHGVRRHPTQPVLVAVQNFGVDSFNRSLDSYTLSPTPDLPTHVVQLTAIQSKCTSMGTKKCSLATLHDAIAFSRSHGEIHTLTVTDDLSASACWQFSDISQKDLGKERMVELSCASALTPLFHPWILQRIVEGSERLRGKGKLNVVVEVCGGSKVSAEMLDGYREAVGLMERGDRVRVNGVDYDASS</sequence>
<feature type="domain" description="Tryptophan synthase beta chain-like PALP" evidence="12">
    <location>
        <begin position="26"/>
        <end position="260"/>
    </location>
</feature>
<dbReference type="AlphaFoldDB" id="E6ZXE9"/>
<dbReference type="OrthoDB" id="7773036at2759"/>
<keyword evidence="8" id="KW-0663">Pyridoxal phosphate</keyword>
<keyword evidence="9" id="KW-0456">Lyase</keyword>
<accession>E6ZXE9</accession>
<comment type="catalytic activity">
    <reaction evidence="10">
        <text>L-serine = pyruvate + NH4(+)</text>
        <dbReference type="Rhea" id="RHEA:19169"/>
        <dbReference type="ChEBI" id="CHEBI:15361"/>
        <dbReference type="ChEBI" id="CHEBI:28938"/>
        <dbReference type="ChEBI" id="CHEBI:33384"/>
        <dbReference type="EC" id="4.3.1.17"/>
    </reaction>
</comment>
<dbReference type="InterPro" id="IPR001926">
    <property type="entry name" value="TrpB-like_PALP"/>
</dbReference>
<keyword evidence="14" id="KW-1185">Reference proteome</keyword>
<gene>
    <name evidence="13" type="ORF">sr12763</name>
</gene>
<evidence type="ECO:0000256" key="4">
    <source>
        <dbReference type="ARBA" id="ARBA00010869"/>
    </source>
</evidence>
<feature type="region of interest" description="Disordered" evidence="11">
    <location>
        <begin position="1"/>
        <end position="23"/>
    </location>
</feature>
<dbReference type="InterPro" id="IPR000634">
    <property type="entry name" value="Ser/Thr_deHydtase_PyrdxlP-BS"/>
</dbReference>
<dbReference type="EC" id="4.3.1.17" evidence="5"/>
<keyword evidence="7" id="KW-0963">Cytoplasm</keyword>
<dbReference type="GO" id="GO:0009097">
    <property type="term" value="P:isoleucine biosynthetic process"/>
    <property type="evidence" value="ECO:0007669"/>
    <property type="project" value="TreeGrafter"/>
</dbReference>
<dbReference type="Proteomes" id="UP000008867">
    <property type="component" value="Chromosome 3"/>
</dbReference>
<dbReference type="Pfam" id="PF00291">
    <property type="entry name" value="PALP"/>
    <property type="match status" value="1"/>
</dbReference>
<dbReference type="SUPFAM" id="SSF53686">
    <property type="entry name" value="Tryptophan synthase beta subunit-like PLP-dependent enzymes"/>
    <property type="match status" value="1"/>
</dbReference>
<evidence type="ECO:0000256" key="7">
    <source>
        <dbReference type="ARBA" id="ARBA00022490"/>
    </source>
</evidence>
<comment type="cofactor">
    <cofactor evidence="1">
        <name>pyridoxal 5'-phosphate</name>
        <dbReference type="ChEBI" id="CHEBI:597326"/>
    </cofactor>
</comment>
<evidence type="ECO:0000256" key="3">
    <source>
        <dbReference type="ARBA" id="ARBA00004742"/>
    </source>
</evidence>
<dbReference type="eggNOG" id="KOG1250">
    <property type="taxonomic scope" value="Eukaryota"/>
</dbReference>
<dbReference type="PANTHER" id="PTHR48078">
    <property type="entry name" value="THREONINE DEHYDRATASE, MITOCHONDRIAL-RELATED"/>
    <property type="match status" value="1"/>
</dbReference>